<dbReference type="GeneID" id="20674342"/>
<dbReference type="RefSeq" id="XP_009550359.1">
    <property type="nucleotide sequence ID" value="XM_009552064.1"/>
</dbReference>
<keyword evidence="4 5" id="KW-0012">Acyltransferase</keyword>
<comment type="function">
    <text evidence="5">Catalyzes the transfer of endogenously produced octanoic acid from octanoyl-acyl-carrier-protein onto the lipoyl domains of lipoate-dependent enzymes. Lipoyl-ACP can also act as a substrate although octanoyl-ACP is likely to be the physiological substrate.</text>
</comment>
<dbReference type="InterPro" id="IPR004143">
    <property type="entry name" value="BPL_LPL_catalytic"/>
</dbReference>
<evidence type="ECO:0000256" key="2">
    <source>
        <dbReference type="ARBA" id="ARBA00007907"/>
    </source>
</evidence>
<evidence type="ECO:0000259" key="9">
    <source>
        <dbReference type="PROSITE" id="PS51733"/>
    </source>
</evidence>
<gene>
    <name evidence="10" type="ORF">HETIRDRAFT_429356</name>
</gene>
<feature type="binding site" evidence="7">
    <location>
        <begin position="84"/>
        <end position="91"/>
    </location>
    <ligand>
        <name>substrate</name>
    </ligand>
</feature>
<dbReference type="STRING" id="747525.W4JXX3"/>
<dbReference type="AlphaFoldDB" id="W4JXX3"/>
<dbReference type="GO" id="GO:0009249">
    <property type="term" value="P:protein lipoylation"/>
    <property type="evidence" value="ECO:0007669"/>
    <property type="project" value="InterPro"/>
</dbReference>
<evidence type="ECO:0000256" key="4">
    <source>
        <dbReference type="ARBA" id="ARBA00023315"/>
    </source>
</evidence>
<dbReference type="OrthoDB" id="19908at2759"/>
<dbReference type="PROSITE" id="PS01313">
    <property type="entry name" value="LIPB"/>
    <property type="match status" value="1"/>
</dbReference>
<protein>
    <recommendedName>
        <fullName evidence="5">Octanoyltransferase</fullName>
        <ecNumber evidence="5">2.3.1.181</ecNumber>
    </recommendedName>
</protein>
<dbReference type="EMBL" id="KI925462">
    <property type="protein sequence ID" value="ETW78383.1"/>
    <property type="molecule type" value="Genomic_DNA"/>
</dbReference>
<feature type="site" description="Lowers pKa of active site Cys" evidence="8">
    <location>
        <position position="151"/>
    </location>
</feature>
<dbReference type="InterPro" id="IPR045864">
    <property type="entry name" value="aa-tRNA-synth_II/BPL/LPL"/>
</dbReference>
<dbReference type="InterPro" id="IPR020605">
    <property type="entry name" value="Octanoyltransferase_CS"/>
</dbReference>
<proteinExistence type="inferred from homology"/>
<accession>W4JXX3</accession>
<dbReference type="FunCoup" id="W4JXX3">
    <property type="interactions" value="559"/>
</dbReference>
<dbReference type="Proteomes" id="UP000030671">
    <property type="component" value="Unassembled WGS sequence"/>
</dbReference>
<dbReference type="SUPFAM" id="SSF55681">
    <property type="entry name" value="Class II aaRS and biotin synthetases"/>
    <property type="match status" value="1"/>
</dbReference>
<organism evidence="10 11">
    <name type="scientific">Heterobasidion irregulare (strain TC 32-1)</name>
    <dbReference type="NCBI Taxonomy" id="747525"/>
    <lineage>
        <taxon>Eukaryota</taxon>
        <taxon>Fungi</taxon>
        <taxon>Dikarya</taxon>
        <taxon>Basidiomycota</taxon>
        <taxon>Agaricomycotina</taxon>
        <taxon>Agaricomycetes</taxon>
        <taxon>Russulales</taxon>
        <taxon>Bondarzewiaceae</taxon>
        <taxon>Heterobasidion</taxon>
        <taxon>Heterobasidion annosum species complex</taxon>
    </lineage>
</organism>
<dbReference type="eggNOG" id="KOG0325">
    <property type="taxonomic scope" value="Eukaryota"/>
</dbReference>
<evidence type="ECO:0000313" key="11">
    <source>
        <dbReference type="Proteomes" id="UP000030671"/>
    </source>
</evidence>
<evidence type="ECO:0000256" key="8">
    <source>
        <dbReference type="PIRSR" id="PIRSR016262-3"/>
    </source>
</evidence>
<evidence type="ECO:0000256" key="5">
    <source>
        <dbReference type="PIRNR" id="PIRNR016262"/>
    </source>
</evidence>
<dbReference type="Gene3D" id="3.30.930.10">
    <property type="entry name" value="Bira Bifunctional Protein, Domain 2"/>
    <property type="match status" value="1"/>
</dbReference>
<sequence>MSLPPILYHYFKTPLPYIPTLALQEALHFIQLKQRRASDNHQDILLLLQHRPVYTGGRRQLESELAVERARLTNIGADFLRTQRGGQLTYHGPGQLVGYPLLDLGRTTPAMGIRDYICRMQKMIENHLQEAHGIAHIPSKHTGVFLNATTKVGSIGVQVRHRLTTHGFAFNVTSEPIAWFDEIVACGLADVKAGCIERAARKAVNVEDVVPDVVNAFGRLFERDMEKLEVEKAGEAGELIAEMEDEARKAGQWSKAPSPVS</sequence>
<name>W4JXX3_HETIT</name>
<dbReference type="HOGENOM" id="CLU_035168_1_2_1"/>
<evidence type="ECO:0000313" key="10">
    <source>
        <dbReference type="EMBL" id="ETW78383.1"/>
    </source>
</evidence>
<reference evidence="10 11" key="1">
    <citation type="journal article" date="2012" name="New Phytol.">
        <title>Insight into trade-off between wood decay and parasitism from the genome of a fungal forest pathogen.</title>
        <authorList>
            <person name="Olson A."/>
            <person name="Aerts A."/>
            <person name="Asiegbu F."/>
            <person name="Belbahri L."/>
            <person name="Bouzid O."/>
            <person name="Broberg A."/>
            <person name="Canback B."/>
            <person name="Coutinho P.M."/>
            <person name="Cullen D."/>
            <person name="Dalman K."/>
            <person name="Deflorio G."/>
            <person name="van Diepen L.T."/>
            <person name="Dunand C."/>
            <person name="Duplessis S."/>
            <person name="Durling M."/>
            <person name="Gonthier P."/>
            <person name="Grimwood J."/>
            <person name="Fossdal C.G."/>
            <person name="Hansson D."/>
            <person name="Henrissat B."/>
            <person name="Hietala A."/>
            <person name="Himmelstrand K."/>
            <person name="Hoffmeister D."/>
            <person name="Hogberg N."/>
            <person name="James T.Y."/>
            <person name="Karlsson M."/>
            <person name="Kohler A."/>
            <person name="Kues U."/>
            <person name="Lee Y.H."/>
            <person name="Lin Y.C."/>
            <person name="Lind M."/>
            <person name="Lindquist E."/>
            <person name="Lombard V."/>
            <person name="Lucas S."/>
            <person name="Lunden K."/>
            <person name="Morin E."/>
            <person name="Murat C."/>
            <person name="Park J."/>
            <person name="Raffaello T."/>
            <person name="Rouze P."/>
            <person name="Salamov A."/>
            <person name="Schmutz J."/>
            <person name="Solheim H."/>
            <person name="Stahlberg J."/>
            <person name="Velez H."/>
            <person name="de Vries R.P."/>
            <person name="Wiebenga A."/>
            <person name="Woodward S."/>
            <person name="Yakovlev I."/>
            <person name="Garbelotto M."/>
            <person name="Martin F."/>
            <person name="Grigoriev I.V."/>
            <person name="Stenlid J."/>
        </authorList>
    </citation>
    <scope>NUCLEOTIDE SEQUENCE [LARGE SCALE GENOMIC DNA]</scope>
    <source>
        <strain evidence="10 11">TC 32-1</strain>
    </source>
</reference>
<dbReference type="PANTHER" id="PTHR10993">
    <property type="entry name" value="OCTANOYLTRANSFERASE"/>
    <property type="match status" value="1"/>
</dbReference>
<dbReference type="PROSITE" id="PS51733">
    <property type="entry name" value="BPL_LPL_CATALYTIC"/>
    <property type="match status" value="1"/>
</dbReference>
<comment type="pathway">
    <text evidence="1 5">Protein modification; protein lipoylation via endogenous pathway; protein N(6)-(lipoyl)lysine from octanoyl-[acyl-carrier-protein]: step 1/2.</text>
</comment>
<feature type="binding site" evidence="7">
    <location>
        <begin position="167"/>
        <end position="169"/>
    </location>
    <ligand>
        <name>substrate</name>
    </ligand>
</feature>
<dbReference type="NCBIfam" id="TIGR00214">
    <property type="entry name" value="lipB"/>
    <property type="match status" value="1"/>
</dbReference>
<comment type="catalytic activity">
    <reaction evidence="5">
        <text>octanoyl-[ACP] + L-lysyl-[protein] = N(6)-octanoyl-L-lysyl-[protein] + holo-[ACP] + H(+)</text>
        <dbReference type="Rhea" id="RHEA:17665"/>
        <dbReference type="Rhea" id="RHEA-COMP:9636"/>
        <dbReference type="Rhea" id="RHEA-COMP:9685"/>
        <dbReference type="Rhea" id="RHEA-COMP:9752"/>
        <dbReference type="Rhea" id="RHEA-COMP:9928"/>
        <dbReference type="ChEBI" id="CHEBI:15378"/>
        <dbReference type="ChEBI" id="CHEBI:29969"/>
        <dbReference type="ChEBI" id="CHEBI:64479"/>
        <dbReference type="ChEBI" id="CHEBI:78463"/>
        <dbReference type="ChEBI" id="CHEBI:78809"/>
        <dbReference type="EC" id="2.3.1.181"/>
    </reaction>
</comment>
<evidence type="ECO:0000256" key="1">
    <source>
        <dbReference type="ARBA" id="ARBA00004821"/>
    </source>
</evidence>
<dbReference type="InParanoid" id="W4JXX3"/>
<dbReference type="InterPro" id="IPR000544">
    <property type="entry name" value="Octanoyltransferase"/>
</dbReference>
<dbReference type="GO" id="GO:0033819">
    <property type="term" value="F:lipoyl(octanoyl) transferase activity"/>
    <property type="evidence" value="ECO:0007669"/>
    <property type="project" value="UniProtKB-EC"/>
</dbReference>
<keyword evidence="11" id="KW-1185">Reference proteome</keyword>
<dbReference type="PANTHER" id="PTHR10993:SF7">
    <property type="entry name" value="LIPOYLTRANSFERASE 2, MITOCHONDRIAL-RELATED"/>
    <property type="match status" value="1"/>
</dbReference>
<feature type="active site" description="Acyl-thioester intermediate" evidence="6">
    <location>
        <position position="186"/>
    </location>
</feature>
<keyword evidence="3 5" id="KW-0808">Transferase</keyword>
<dbReference type="KEGG" id="hir:HETIRDRAFT_429356"/>
<evidence type="ECO:0000256" key="6">
    <source>
        <dbReference type="PIRSR" id="PIRSR016262-1"/>
    </source>
</evidence>
<dbReference type="EC" id="2.3.1.181" evidence="5"/>
<evidence type="ECO:0000256" key="7">
    <source>
        <dbReference type="PIRSR" id="PIRSR016262-2"/>
    </source>
</evidence>
<dbReference type="Pfam" id="PF21948">
    <property type="entry name" value="LplA-B_cat"/>
    <property type="match status" value="1"/>
</dbReference>
<dbReference type="PIRSF" id="PIRSF016262">
    <property type="entry name" value="LPLase"/>
    <property type="match status" value="1"/>
</dbReference>
<evidence type="ECO:0000256" key="3">
    <source>
        <dbReference type="ARBA" id="ARBA00022679"/>
    </source>
</evidence>
<comment type="similarity">
    <text evidence="2 5">Belongs to the LipB family.</text>
</comment>
<feature type="domain" description="BPL/LPL catalytic" evidence="9">
    <location>
        <begin position="39"/>
        <end position="225"/>
    </location>
</feature>
<dbReference type="UniPathway" id="UPA00538">
    <property type="reaction ID" value="UER00592"/>
</dbReference>
<feature type="binding site" evidence="7">
    <location>
        <begin position="154"/>
        <end position="156"/>
    </location>
    <ligand>
        <name>substrate</name>
    </ligand>
</feature>